<dbReference type="SUPFAM" id="SSF46689">
    <property type="entry name" value="Homeodomain-like"/>
    <property type="match status" value="1"/>
</dbReference>
<evidence type="ECO:0000256" key="2">
    <source>
        <dbReference type="ARBA" id="ARBA00023125"/>
    </source>
</evidence>
<dbReference type="PROSITE" id="PS50977">
    <property type="entry name" value="HTH_TETR_2"/>
    <property type="match status" value="1"/>
</dbReference>
<dbReference type="SUPFAM" id="SSF48498">
    <property type="entry name" value="Tetracyclin repressor-like, C-terminal domain"/>
    <property type="match status" value="1"/>
</dbReference>
<dbReference type="Gene3D" id="1.10.357.10">
    <property type="entry name" value="Tetracycline Repressor, domain 2"/>
    <property type="match status" value="1"/>
</dbReference>
<dbReference type="EMBL" id="CAEZSR010000002">
    <property type="protein sequence ID" value="CAB4537337.1"/>
    <property type="molecule type" value="Genomic_DNA"/>
</dbReference>
<keyword evidence="2" id="KW-0238">DNA-binding</keyword>
<dbReference type="InterPro" id="IPR004111">
    <property type="entry name" value="Repressor_TetR_C"/>
</dbReference>
<dbReference type="AlphaFoldDB" id="A0A6J6BF95"/>
<accession>A0A6J6BF95</accession>
<sequence length="240" mass="27080">MTAATPARKRGARAEVPITADAIVETAFRMIDERGADSFSMRAVANELGVFPATLYWHVGDRSQLLGLVELTWVQGIELPDHLTDWREWMVELARRYRAHALRHPHVARLVTVERARNVETLRIPDAIIGKLSELGLGDQIVHAYNALMGAVRGFVVLELSMATDPPPPAEADDLEAEMSGLDPEQFPHITQHFHLFADRALSIRWNEDAARSLDDSYDYLLRLLLDGIASQMQPRRRRT</sequence>
<organism evidence="5">
    <name type="scientific">freshwater metagenome</name>
    <dbReference type="NCBI Taxonomy" id="449393"/>
    <lineage>
        <taxon>unclassified sequences</taxon>
        <taxon>metagenomes</taxon>
        <taxon>ecological metagenomes</taxon>
    </lineage>
</organism>
<dbReference type="GO" id="GO:0045892">
    <property type="term" value="P:negative regulation of DNA-templated transcription"/>
    <property type="evidence" value="ECO:0007669"/>
    <property type="project" value="InterPro"/>
</dbReference>
<keyword evidence="1" id="KW-0805">Transcription regulation</keyword>
<evidence type="ECO:0000256" key="1">
    <source>
        <dbReference type="ARBA" id="ARBA00023015"/>
    </source>
</evidence>
<dbReference type="PANTHER" id="PTHR30055:SF151">
    <property type="entry name" value="TRANSCRIPTIONAL REGULATORY PROTEIN"/>
    <property type="match status" value="1"/>
</dbReference>
<keyword evidence="3" id="KW-0804">Transcription</keyword>
<reference evidence="5" key="1">
    <citation type="submission" date="2020-05" db="EMBL/GenBank/DDBJ databases">
        <authorList>
            <person name="Chiriac C."/>
            <person name="Salcher M."/>
            <person name="Ghai R."/>
            <person name="Kavagutti S V."/>
        </authorList>
    </citation>
    <scope>NUCLEOTIDE SEQUENCE</scope>
</reference>
<feature type="domain" description="HTH tetR-type" evidence="4">
    <location>
        <begin position="17"/>
        <end position="77"/>
    </location>
</feature>
<dbReference type="Gene3D" id="1.10.10.60">
    <property type="entry name" value="Homeodomain-like"/>
    <property type="match status" value="1"/>
</dbReference>
<dbReference type="GO" id="GO:0000976">
    <property type="term" value="F:transcription cis-regulatory region binding"/>
    <property type="evidence" value="ECO:0007669"/>
    <property type="project" value="TreeGrafter"/>
</dbReference>
<name>A0A6J6BF95_9ZZZZ</name>
<evidence type="ECO:0000259" key="4">
    <source>
        <dbReference type="PROSITE" id="PS50977"/>
    </source>
</evidence>
<dbReference type="PANTHER" id="PTHR30055">
    <property type="entry name" value="HTH-TYPE TRANSCRIPTIONAL REGULATOR RUTR"/>
    <property type="match status" value="1"/>
</dbReference>
<protein>
    <submittedName>
        <fullName evidence="5">Unannotated protein</fullName>
    </submittedName>
</protein>
<dbReference type="Pfam" id="PF00440">
    <property type="entry name" value="TetR_N"/>
    <property type="match status" value="1"/>
</dbReference>
<evidence type="ECO:0000256" key="3">
    <source>
        <dbReference type="ARBA" id="ARBA00023163"/>
    </source>
</evidence>
<evidence type="ECO:0000313" key="5">
    <source>
        <dbReference type="EMBL" id="CAB4537337.1"/>
    </source>
</evidence>
<gene>
    <name evidence="5" type="ORF">UFOPK1493_00068</name>
</gene>
<dbReference type="InterPro" id="IPR001647">
    <property type="entry name" value="HTH_TetR"/>
</dbReference>
<dbReference type="InterPro" id="IPR036271">
    <property type="entry name" value="Tet_transcr_reg_TetR-rel_C_sf"/>
</dbReference>
<dbReference type="GO" id="GO:0003700">
    <property type="term" value="F:DNA-binding transcription factor activity"/>
    <property type="evidence" value="ECO:0007669"/>
    <property type="project" value="TreeGrafter"/>
</dbReference>
<proteinExistence type="predicted"/>
<dbReference type="InterPro" id="IPR050109">
    <property type="entry name" value="HTH-type_TetR-like_transc_reg"/>
</dbReference>
<dbReference type="Pfam" id="PF02909">
    <property type="entry name" value="TetR_C_1"/>
    <property type="match status" value="1"/>
</dbReference>
<dbReference type="InterPro" id="IPR009057">
    <property type="entry name" value="Homeodomain-like_sf"/>
</dbReference>